<reference evidence="10 11" key="1">
    <citation type="submission" date="2019-03" db="EMBL/GenBank/DDBJ databases">
        <authorList>
            <person name="Gaulin E."/>
            <person name="Dumas B."/>
        </authorList>
    </citation>
    <scope>NUCLEOTIDE SEQUENCE [LARGE SCALE GENOMIC DNA]</scope>
    <source>
        <strain evidence="10">CBS 568.67</strain>
    </source>
</reference>
<evidence type="ECO:0000256" key="3">
    <source>
        <dbReference type="ARBA" id="ARBA00012834"/>
    </source>
</evidence>
<dbReference type="Gene3D" id="3.40.50.150">
    <property type="entry name" value="Vaccinia Virus protein VP39"/>
    <property type="match status" value="1"/>
</dbReference>
<dbReference type="GO" id="GO:0018423">
    <property type="term" value="F:protein C-terminal leucine carboxyl O-methyltransferase activity"/>
    <property type="evidence" value="ECO:0007669"/>
    <property type="project" value="UniProtKB-EC"/>
</dbReference>
<sequence>MQFVQVVDEEGAESVVTLGACHVLGWDIPDNVASYPVLFAPTTMMNGTNLFKMQSTSDHGVAETAYDAIHCKISAVTQGYFHDPFAKLFEKKATRRIPLIHRGYYLRHVAVEHAVSLFLDGRGGDASASPVQIVSLGAGLDTLFFRLTQQEHAPQFNLRMFEVDCDAITAQKVALLQTHAPTCFGATTPVVVSNPTTFAATLPALESSYTALACDLGNVTVLQDTLAAHGLDPQVPTLVLAECVLAYLAPAASSALLHWASHAFADSFLVSYDPIGLEQSAFGAQLHKYFEAKGCTLRSAASLFGSIETTASVLQELGWRSVRVCNLNVLFDALTDAAEHERLARLEPFDEFEDWSLTNHHYGFVVATNRCGESSVGAHAVDAWPATSLPGTLQAYRLGSGNILTIRPCRATDAAAVRRLFETSHLEYASKSVRKLVAKCLHTDLADISESYMARQTTSGFWVAAVDGRIVGCVALKPFRGAVAELCRLGVDREMRRSRIAARLVDALERHAVACGYTSIVLETLGEMDAAKSFYAACGYLHVDSTHVGKPPAAFVLERRRRVEQRLSAAFLVCSMTTRWVKFWRPPTGLGEPSAPYRGRRDVGWVVVAFGHDDVHVRMMGMCVVVLLLQVVAVGLRVRPFPRRLVPSATLVCVSSAHLPLLPVDVRRVVVSVHLVAPLGWILKRRPGLRLSKPVLQPQHIDLFQTDQSERWIPRSTNQITDAAFGAPAGDDVCEATSTVAEARPPVASAQAGAFGTMDAICEPCVDPSRTASAAAASAAFSVVSLRFHGLLG</sequence>
<keyword evidence="4" id="KW-0489">Methyltransferase</keyword>
<protein>
    <recommendedName>
        <fullName evidence="3">[phosphatase 2A protein]-leucine-carboxy methyltransferase</fullName>
        <ecNumber evidence="3">2.1.1.233</ecNumber>
    </recommendedName>
    <alternativeName>
        <fullName evidence="7">[Phosphatase 2A protein]-leucine-carboxy methyltransferase 1</fullName>
    </alternativeName>
</protein>
<dbReference type="InterPro" id="IPR016181">
    <property type="entry name" value="Acyl_CoA_acyltransferase"/>
</dbReference>
<dbReference type="EMBL" id="CAADRA010000344">
    <property type="protein sequence ID" value="VFT79818.1"/>
    <property type="molecule type" value="Genomic_DNA"/>
</dbReference>
<reference evidence="9" key="2">
    <citation type="submission" date="2019-06" db="EMBL/GenBank/DDBJ databases">
        <title>Genomics analysis of Aphanomyces spp. identifies a new class of oomycete effector associated with host adaptation.</title>
        <authorList>
            <person name="Gaulin E."/>
        </authorList>
    </citation>
    <scope>NUCLEOTIDE SEQUENCE</scope>
    <source>
        <strain evidence="9">CBS 578.67</strain>
    </source>
</reference>
<evidence type="ECO:0000256" key="1">
    <source>
        <dbReference type="ARBA" id="ARBA00000724"/>
    </source>
</evidence>
<dbReference type="SUPFAM" id="SSF53335">
    <property type="entry name" value="S-adenosyl-L-methionine-dependent methyltransferases"/>
    <property type="match status" value="1"/>
</dbReference>
<gene>
    <name evidence="10" type="primary">Aste57867_2622</name>
    <name evidence="9" type="ORF">As57867_002615</name>
    <name evidence="10" type="ORF">ASTE57867_2622</name>
</gene>
<accession>A0A485K9L4</accession>
<dbReference type="PANTHER" id="PTHR13600">
    <property type="entry name" value="LEUCINE CARBOXYL METHYLTRANSFERASE"/>
    <property type="match status" value="1"/>
</dbReference>
<dbReference type="EMBL" id="VJMH01000344">
    <property type="protein sequence ID" value="KAF0716857.1"/>
    <property type="molecule type" value="Genomic_DNA"/>
</dbReference>
<evidence type="ECO:0000256" key="6">
    <source>
        <dbReference type="ARBA" id="ARBA00022691"/>
    </source>
</evidence>
<evidence type="ECO:0000256" key="2">
    <source>
        <dbReference type="ARBA" id="ARBA00010703"/>
    </source>
</evidence>
<organism evidence="10 11">
    <name type="scientific">Aphanomyces stellatus</name>
    <dbReference type="NCBI Taxonomy" id="120398"/>
    <lineage>
        <taxon>Eukaryota</taxon>
        <taxon>Sar</taxon>
        <taxon>Stramenopiles</taxon>
        <taxon>Oomycota</taxon>
        <taxon>Saprolegniomycetes</taxon>
        <taxon>Saprolegniales</taxon>
        <taxon>Verrucalvaceae</taxon>
        <taxon>Aphanomyces</taxon>
    </lineage>
</organism>
<dbReference type="GO" id="GO:0032259">
    <property type="term" value="P:methylation"/>
    <property type="evidence" value="ECO:0007669"/>
    <property type="project" value="UniProtKB-KW"/>
</dbReference>
<dbReference type="SUPFAM" id="SSF55729">
    <property type="entry name" value="Acyl-CoA N-acyltransferases (Nat)"/>
    <property type="match status" value="1"/>
</dbReference>
<dbReference type="Gene3D" id="3.40.630.30">
    <property type="match status" value="1"/>
</dbReference>
<dbReference type="EC" id="2.1.1.233" evidence="3"/>
<dbReference type="PROSITE" id="PS51186">
    <property type="entry name" value="GNAT"/>
    <property type="match status" value="1"/>
</dbReference>
<keyword evidence="6" id="KW-0949">S-adenosyl-L-methionine</keyword>
<evidence type="ECO:0000313" key="9">
    <source>
        <dbReference type="EMBL" id="KAF0716857.1"/>
    </source>
</evidence>
<dbReference type="InterPro" id="IPR016651">
    <property type="entry name" value="LCMT1"/>
</dbReference>
<dbReference type="PANTHER" id="PTHR13600:SF21">
    <property type="entry name" value="LEUCINE CARBOXYL METHYLTRANSFERASE 1"/>
    <property type="match status" value="1"/>
</dbReference>
<dbReference type="AlphaFoldDB" id="A0A485K9L4"/>
<dbReference type="Pfam" id="PF04072">
    <property type="entry name" value="LCM"/>
    <property type="match status" value="1"/>
</dbReference>
<evidence type="ECO:0000259" key="8">
    <source>
        <dbReference type="PROSITE" id="PS51186"/>
    </source>
</evidence>
<proteinExistence type="inferred from homology"/>
<name>A0A485K9L4_9STRA</name>
<evidence type="ECO:0000313" key="11">
    <source>
        <dbReference type="Proteomes" id="UP000332933"/>
    </source>
</evidence>
<dbReference type="OrthoDB" id="203237at2759"/>
<comment type="similarity">
    <text evidence="2">Belongs to the methyltransferase superfamily. LCMT family.</text>
</comment>
<keyword evidence="11" id="KW-1185">Reference proteome</keyword>
<dbReference type="InterPro" id="IPR029063">
    <property type="entry name" value="SAM-dependent_MTases_sf"/>
</dbReference>
<dbReference type="GO" id="GO:0016747">
    <property type="term" value="F:acyltransferase activity, transferring groups other than amino-acyl groups"/>
    <property type="evidence" value="ECO:0007669"/>
    <property type="project" value="InterPro"/>
</dbReference>
<dbReference type="InterPro" id="IPR000182">
    <property type="entry name" value="GNAT_dom"/>
</dbReference>
<dbReference type="Pfam" id="PF00583">
    <property type="entry name" value="Acetyltransf_1"/>
    <property type="match status" value="1"/>
</dbReference>
<evidence type="ECO:0000256" key="5">
    <source>
        <dbReference type="ARBA" id="ARBA00022679"/>
    </source>
</evidence>
<comment type="catalytic activity">
    <reaction evidence="1">
        <text>[phosphatase 2A protein]-C-terminal L-leucine + S-adenosyl-L-methionine = [phosphatase 2A protein]-C-terminal L-leucine methyl ester + S-adenosyl-L-homocysteine</text>
        <dbReference type="Rhea" id="RHEA:48544"/>
        <dbReference type="Rhea" id="RHEA-COMP:12134"/>
        <dbReference type="Rhea" id="RHEA-COMP:12135"/>
        <dbReference type="ChEBI" id="CHEBI:57856"/>
        <dbReference type="ChEBI" id="CHEBI:59789"/>
        <dbReference type="ChEBI" id="CHEBI:90516"/>
        <dbReference type="ChEBI" id="CHEBI:90517"/>
        <dbReference type="EC" id="2.1.1.233"/>
    </reaction>
</comment>
<evidence type="ECO:0000313" key="10">
    <source>
        <dbReference type="EMBL" id="VFT79818.1"/>
    </source>
</evidence>
<evidence type="ECO:0000256" key="7">
    <source>
        <dbReference type="ARBA" id="ARBA00032526"/>
    </source>
</evidence>
<evidence type="ECO:0000256" key="4">
    <source>
        <dbReference type="ARBA" id="ARBA00022603"/>
    </source>
</evidence>
<dbReference type="Proteomes" id="UP000332933">
    <property type="component" value="Unassembled WGS sequence"/>
</dbReference>
<dbReference type="CDD" id="cd04301">
    <property type="entry name" value="NAT_SF"/>
    <property type="match status" value="1"/>
</dbReference>
<feature type="domain" description="N-acetyltransferase" evidence="8">
    <location>
        <begin position="404"/>
        <end position="562"/>
    </location>
</feature>
<keyword evidence="5" id="KW-0808">Transferase</keyword>
<dbReference type="InterPro" id="IPR007213">
    <property type="entry name" value="Ppm1/Ppm2/Tcmp"/>
</dbReference>